<comment type="pathway">
    <text evidence="8 14">Sulfur metabolism; hydrogen sulfide biosynthesis; sulfite from sulfate.</text>
</comment>
<keyword evidence="3 14" id="KW-0479">Metal-binding</keyword>
<keyword evidence="2 14" id="KW-0963">Cytoplasm</keyword>
<evidence type="ECO:0000256" key="4">
    <source>
        <dbReference type="ARBA" id="ARBA00023002"/>
    </source>
</evidence>
<evidence type="ECO:0000256" key="6">
    <source>
        <dbReference type="ARBA" id="ARBA00023014"/>
    </source>
</evidence>
<comment type="function">
    <text evidence="7 14">Catalyzes the formation of sulfite from adenosine 5'-phosphosulfate (APS) using thioredoxin as an electron donor.</text>
</comment>
<dbReference type="GO" id="GO:0005737">
    <property type="term" value="C:cytoplasm"/>
    <property type="evidence" value="ECO:0007669"/>
    <property type="project" value="UniProtKB-SubCell"/>
</dbReference>
<dbReference type="GO" id="GO:0004604">
    <property type="term" value="F:phosphoadenylyl-sulfate reductase (thioredoxin) activity"/>
    <property type="evidence" value="ECO:0007669"/>
    <property type="project" value="UniProtKB-UniRule"/>
</dbReference>
<evidence type="ECO:0000256" key="11">
    <source>
        <dbReference type="ARBA" id="ARBA00030894"/>
    </source>
</evidence>
<keyword evidence="5 14" id="KW-0408">Iron</keyword>
<evidence type="ECO:0000313" key="17">
    <source>
        <dbReference type="EMBL" id="CAB3776379.1"/>
    </source>
</evidence>
<feature type="binding site" evidence="14">
    <location>
        <position position="233"/>
    </location>
    <ligand>
        <name>[4Fe-4S] cluster</name>
        <dbReference type="ChEBI" id="CHEBI:49883"/>
    </ligand>
</feature>
<evidence type="ECO:0000256" key="7">
    <source>
        <dbReference type="ARBA" id="ARBA00024298"/>
    </source>
</evidence>
<evidence type="ECO:0000256" key="10">
    <source>
        <dbReference type="ARBA" id="ARBA00029514"/>
    </source>
</evidence>
<evidence type="ECO:0000256" key="1">
    <source>
        <dbReference type="ARBA" id="ARBA00009732"/>
    </source>
</evidence>
<dbReference type="InterPro" id="IPR014729">
    <property type="entry name" value="Rossmann-like_a/b/a_fold"/>
</dbReference>
<dbReference type="GO" id="GO:0070814">
    <property type="term" value="P:hydrogen sulfide biosynthetic process"/>
    <property type="evidence" value="ECO:0007669"/>
    <property type="project" value="UniProtKB-UniRule"/>
</dbReference>
<dbReference type="SUPFAM" id="SSF52402">
    <property type="entry name" value="Adenine nucleotide alpha hydrolases-like"/>
    <property type="match status" value="1"/>
</dbReference>
<reference evidence="17 18" key="1">
    <citation type="submission" date="2020-04" db="EMBL/GenBank/DDBJ databases">
        <authorList>
            <person name="De Canck E."/>
        </authorList>
    </citation>
    <scope>NUCLEOTIDE SEQUENCE [LARGE SCALE GENOMIC DNA]</scope>
    <source>
        <strain evidence="17 18">LMG 28138</strain>
    </source>
</reference>
<gene>
    <name evidence="14 17" type="primary">cysH</name>
    <name evidence="17" type="ORF">LMG28138_00138</name>
</gene>
<feature type="binding site" evidence="14">
    <location>
        <position position="236"/>
    </location>
    <ligand>
        <name>[4Fe-4S] cluster</name>
        <dbReference type="ChEBI" id="CHEBI:49883"/>
    </ligand>
</feature>
<dbReference type="NCBIfam" id="TIGR02055">
    <property type="entry name" value="APS_reductase"/>
    <property type="match status" value="1"/>
</dbReference>
<protein>
    <recommendedName>
        <fullName evidence="10 14">Adenosine 5'-phosphosulfate reductase</fullName>
        <shortName evidence="14">APS reductase</shortName>
        <ecNumber evidence="9 14">1.8.4.10</ecNumber>
    </recommendedName>
    <alternativeName>
        <fullName evidence="12 14">5'-adenylylsulfate reductase</fullName>
    </alternativeName>
    <alternativeName>
        <fullName evidence="11 14">Thioredoxin-dependent 5'-adenylylsulfate reductase</fullName>
    </alternativeName>
</protein>
<proteinExistence type="inferred from homology"/>
<name>A0A6S7AV33_9BURK</name>
<evidence type="ECO:0000259" key="16">
    <source>
        <dbReference type="Pfam" id="PF01507"/>
    </source>
</evidence>
<dbReference type="InterPro" id="IPR011798">
    <property type="entry name" value="APS_reductase"/>
</dbReference>
<evidence type="ECO:0000256" key="3">
    <source>
        <dbReference type="ARBA" id="ARBA00022723"/>
    </source>
</evidence>
<dbReference type="CDD" id="cd23945">
    <property type="entry name" value="PAPS_reductase"/>
    <property type="match status" value="1"/>
</dbReference>
<dbReference type="Pfam" id="PF01507">
    <property type="entry name" value="PAPS_reduct"/>
    <property type="match status" value="1"/>
</dbReference>
<evidence type="ECO:0000256" key="2">
    <source>
        <dbReference type="ARBA" id="ARBA00022490"/>
    </source>
</evidence>
<dbReference type="GO" id="GO:0051539">
    <property type="term" value="F:4 iron, 4 sulfur cluster binding"/>
    <property type="evidence" value="ECO:0007669"/>
    <property type="project" value="UniProtKB-UniRule"/>
</dbReference>
<feature type="domain" description="Phosphoadenosine phosphosulphate reductase" evidence="16">
    <location>
        <begin position="67"/>
        <end position="239"/>
    </location>
</feature>
<dbReference type="GO" id="GO:0019344">
    <property type="term" value="P:cysteine biosynthetic process"/>
    <property type="evidence" value="ECO:0007669"/>
    <property type="project" value="InterPro"/>
</dbReference>
<evidence type="ECO:0000313" key="18">
    <source>
        <dbReference type="Proteomes" id="UP000494115"/>
    </source>
</evidence>
<organism evidence="17 18">
    <name type="scientific">Pararobbsia alpina</name>
    <dbReference type="NCBI Taxonomy" id="621374"/>
    <lineage>
        <taxon>Bacteria</taxon>
        <taxon>Pseudomonadati</taxon>
        <taxon>Pseudomonadota</taxon>
        <taxon>Betaproteobacteria</taxon>
        <taxon>Burkholderiales</taxon>
        <taxon>Burkholderiaceae</taxon>
        <taxon>Pararobbsia</taxon>
    </lineage>
</organism>
<dbReference type="GO" id="GO:0043866">
    <property type="term" value="F:adenylyl-sulfate reductase (thioredoxin) activity"/>
    <property type="evidence" value="ECO:0007669"/>
    <property type="project" value="UniProtKB-EC"/>
</dbReference>
<sequence length="280" mass="30804">MSTRAGSELSELSAPSSALRAPTASTAAGQSAKVDAGAPLSAELLAKIERLDARLDAIAGRHKRVKLASSLAAEDMLLTHAILSRKLGIGIFSLNTGRLHAETLGMLDRVRERYGYEIEQWLPDPAAVEAYVKNHGLNAFYDSVELRKSCCGIRKVEPLNRALSGLEAWVTGQRREQSVTRTELHEQEHDEARGIEKYNPLAEWTEADVWAYLGHFDVPVNPLHARGYPSIGCEPCTRAIRPGEDSRAGRWWWESRDTKECGLHITIVPAESQSSVLPAS</sequence>
<dbReference type="InterPro" id="IPR002500">
    <property type="entry name" value="PAPS_reduct_dom"/>
</dbReference>
<feature type="binding site" evidence="14">
    <location>
        <position position="150"/>
    </location>
    <ligand>
        <name>[4Fe-4S] cluster</name>
        <dbReference type="ChEBI" id="CHEBI:49883"/>
    </ligand>
</feature>
<keyword evidence="18" id="KW-1185">Reference proteome</keyword>
<evidence type="ECO:0000256" key="13">
    <source>
        <dbReference type="ARBA" id="ARBA00048441"/>
    </source>
</evidence>
<dbReference type="RefSeq" id="WP_175102704.1">
    <property type="nucleotide sequence ID" value="NZ_CADIKM010000001.1"/>
</dbReference>
<evidence type="ECO:0000256" key="15">
    <source>
        <dbReference type="SAM" id="MobiDB-lite"/>
    </source>
</evidence>
<evidence type="ECO:0000256" key="9">
    <source>
        <dbReference type="ARBA" id="ARBA00024386"/>
    </source>
</evidence>
<dbReference type="InterPro" id="IPR004511">
    <property type="entry name" value="PAPS/APS_Rdtase"/>
</dbReference>
<dbReference type="EC" id="1.8.4.10" evidence="9 14"/>
<evidence type="ECO:0000256" key="12">
    <source>
        <dbReference type="ARBA" id="ARBA00032041"/>
    </source>
</evidence>
<dbReference type="Gene3D" id="3.40.50.620">
    <property type="entry name" value="HUPs"/>
    <property type="match status" value="1"/>
</dbReference>
<dbReference type="HAMAP" id="MF_00063">
    <property type="entry name" value="CysH"/>
    <property type="match status" value="1"/>
</dbReference>
<dbReference type="NCBIfam" id="NF002537">
    <property type="entry name" value="PRK02090.1"/>
    <property type="match status" value="1"/>
</dbReference>
<keyword evidence="4 14" id="KW-0560">Oxidoreductase</keyword>
<evidence type="ECO:0000256" key="14">
    <source>
        <dbReference type="HAMAP-Rule" id="MF_00063"/>
    </source>
</evidence>
<dbReference type="GO" id="GO:0046872">
    <property type="term" value="F:metal ion binding"/>
    <property type="evidence" value="ECO:0007669"/>
    <property type="project" value="UniProtKB-KW"/>
</dbReference>
<comment type="catalytic activity">
    <reaction evidence="13 14">
        <text>[thioredoxin]-disulfide + sulfite + AMP + 2 H(+) = adenosine 5'-phosphosulfate + [thioredoxin]-dithiol</text>
        <dbReference type="Rhea" id="RHEA:21976"/>
        <dbReference type="Rhea" id="RHEA-COMP:10698"/>
        <dbReference type="Rhea" id="RHEA-COMP:10700"/>
        <dbReference type="ChEBI" id="CHEBI:15378"/>
        <dbReference type="ChEBI" id="CHEBI:17359"/>
        <dbReference type="ChEBI" id="CHEBI:29950"/>
        <dbReference type="ChEBI" id="CHEBI:50058"/>
        <dbReference type="ChEBI" id="CHEBI:58243"/>
        <dbReference type="ChEBI" id="CHEBI:456215"/>
        <dbReference type="EC" id="1.8.4.10"/>
    </reaction>
</comment>
<keyword evidence="6 14" id="KW-0411">Iron-sulfur</keyword>
<dbReference type="EMBL" id="CADIKM010000001">
    <property type="protein sequence ID" value="CAB3776379.1"/>
    <property type="molecule type" value="Genomic_DNA"/>
</dbReference>
<feature type="active site" description="Nucleophile; cysteine thiosulfonate intermediate" evidence="14">
    <location>
        <position position="261"/>
    </location>
</feature>
<evidence type="ECO:0000256" key="5">
    <source>
        <dbReference type="ARBA" id="ARBA00023004"/>
    </source>
</evidence>
<dbReference type="GO" id="GO:0019379">
    <property type="term" value="P:sulfate assimilation, phosphoadenylyl sulfate reduction by phosphoadenylyl-sulfate reductase (thioredoxin)"/>
    <property type="evidence" value="ECO:0007669"/>
    <property type="project" value="UniProtKB-UniRule"/>
</dbReference>
<comment type="cofactor">
    <cofactor evidence="14">
        <name>[4Fe-4S] cluster</name>
        <dbReference type="ChEBI" id="CHEBI:49883"/>
    </cofactor>
    <text evidence="14">Binds 1 [4Fe-4S] cluster per subunit.</text>
</comment>
<dbReference type="PANTHER" id="PTHR46482:SF9">
    <property type="entry name" value="5'-ADENYLYLSULFATE REDUCTASE 1, CHLOROPLASTIC"/>
    <property type="match status" value="1"/>
</dbReference>
<dbReference type="PANTHER" id="PTHR46482">
    <property type="entry name" value="5'-ADENYLYLSULFATE REDUCTASE 3, CHLOROPLASTIC"/>
    <property type="match status" value="1"/>
</dbReference>
<comment type="similarity">
    <text evidence="1 14">Belongs to the PAPS reductase family. CysH subfamily.</text>
</comment>
<feature type="region of interest" description="Disordered" evidence="15">
    <location>
        <begin position="1"/>
        <end position="32"/>
    </location>
</feature>
<evidence type="ECO:0000256" key="8">
    <source>
        <dbReference type="ARBA" id="ARBA00024327"/>
    </source>
</evidence>
<accession>A0A6S7AV33</accession>
<comment type="subcellular location">
    <subcellularLocation>
        <location evidence="14">Cytoplasm</location>
    </subcellularLocation>
</comment>
<feature type="binding site" evidence="14">
    <location>
        <position position="151"/>
    </location>
    <ligand>
        <name>[4Fe-4S] cluster</name>
        <dbReference type="ChEBI" id="CHEBI:49883"/>
    </ligand>
</feature>
<feature type="compositionally biased region" description="Low complexity" evidence="15">
    <location>
        <begin position="1"/>
        <end position="29"/>
    </location>
</feature>
<dbReference type="Proteomes" id="UP000494115">
    <property type="component" value="Unassembled WGS sequence"/>
</dbReference>
<dbReference type="AlphaFoldDB" id="A0A6S7AV33"/>